<feature type="compositionally biased region" description="Low complexity" evidence="1">
    <location>
        <begin position="178"/>
        <end position="196"/>
    </location>
</feature>
<keyword evidence="2" id="KW-0472">Membrane</keyword>
<feature type="region of interest" description="Disordered" evidence="1">
    <location>
        <begin position="172"/>
        <end position="196"/>
    </location>
</feature>
<evidence type="ECO:0000256" key="1">
    <source>
        <dbReference type="SAM" id="MobiDB-lite"/>
    </source>
</evidence>
<dbReference type="VEuPathDB" id="VectorBase:AATE017783"/>
<evidence type="ECO:0000256" key="2">
    <source>
        <dbReference type="SAM" id="Phobius"/>
    </source>
</evidence>
<protein>
    <submittedName>
        <fullName evidence="3">Uncharacterized protein</fullName>
    </submittedName>
</protein>
<proteinExistence type="predicted"/>
<name>A0A182JGR1_ANOAO</name>
<feature type="transmembrane region" description="Helical" evidence="2">
    <location>
        <begin position="49"/>
        <end position="70"/>
    </location>
</feature>
<dbReference type="EnsemblMetazoa" id="AATE017783-RA">
    <property type="protein sequence ID" value="AATE017783-PA.1"/>
    <property type="gene ID" value="AATE017783"/>
</dbReference>
<sequence length="288" mass="32008">MTCVASSSSTVISPWWLVTMSVILFAVARSTSGRMYTIGRRMHSASISAVSMSSTICPIGSLRIGFLLTVKSNFRQRCSALYRYMVERMWHRAPPGLKSMKHRIWKKTTSLRYSEDQRGITNLKAVGGVRRRKHAVLVKQLHDQVAPLLEYLAMTLLLGRVDRSLRRRLGRPRRPFVSSSGGSCTASASTTTTTSANTSSHFRRHFYKRKMTFTSILLAKKLGYAAAVGGSLFAEKGCTFLPAARDLPLYCSMLKSGPKNRFPITYELDGVAVLERGGALPSECRLLC</sequence>
<keyword evidence="2" id="KW-1133">Transmembrane helix</keyword>
<organism evidence="3">
    <name type="scientific">Anopheles atroparvus</name>
    <name type="common">European mosquito</name>
    <dbReference type="NCBI Taxonomy" id="41427"/>
    <lineage>
        <taxon>Eukaryota</taxon>
        <taxon>Metazoa</taxon>
        <taxon>Ecdysozoa</taxon>
        <taxon>Arthropoda</taxon>
        <taxon>Hexapoda</taxon>
        <taxon>Insecta</taxon>
        <taxon>Pterygota</taxon>
        <taxon>Neoptera</taxon>
        <taxon>Endopterygota</taxon>
        <taxon>Diptera</taxon>
        <taxon>Nematocera</taxon>
        <taxon>Culicoidea</taxon>
        <taxon>Culicidae</taxon>
        <taxon>Anophelinae</taxon>
        <taxon>Anopheles</taxon>
    </lineage>
</organism>
<evidence type="ECO:0000313" key="3">
    <source>
        <dbReference type="EnsemblMetazoa" id="AATE017783-PA.1"/>
    </source>
</evidence>
<accession>A0A182JGR1</accession>
<dbReference type="AlphaFoldDB" id="A0A182JGR1"/>
<feature type="transmembrane region" description="Helical" evidence="2">
    <location>
        <begin position="12"/>
        <end position="28"/>
    </location>
</feature>
<reference evidence="3" key="1">
    <citation type="submission" date="2022-08" db="UniProtKB">
        <authorList>
            <consortium name="EnsemblMetazoa"/>
        </authorList>
    </citation>
    <scope>IDENTIFICATION</scope>
    <source>
        <strain evidence="3">EBRO</strain>
    </source>
</reference>
<keyword evidence="2" id="KW-0812">Transmembrane</keyword>